<comment type="caution">
    <text evidence="1">The sequence shown here is derived from an EMBL/GenBank/DDBJ whole genome shotgun (WGS) entry which is preliminary data.</text>
</comment>
<accession>X1JI21</accession>
<proteinExistence type="predicted"/>
<protein>
    <submittedName>
        <fullName evidence="1">Uncharacterized protein</fullName>
    </submittedName>
</protein>
<dbReference type="Pfam" id="PF08843">
    <property type="entry name" value="AbiEii"/>
    <property type="match status" value="1"/>
</dbReference>
<gene>
    <name evidence="1" type="ORF">S03H2_68989</name>
</gene>
<dbReference type="EMBL" id="BARU01045477">
    <property type="protein sequence ID" value="GAH93687.1"/>
    <property type="molecule type" value="Genomic_DNA"/>
</dbReference>
<organism evidence="1">
    <name type="scientific">marine sediment metagenome</name>
    <dbReference type="NCBI Taxonomy" id="412755"/>
    <lineage>
        <taxon>unclassified sequences</taxon>
        <taxon>metagenomes</taxon>
        <taxon>ecological metagenomes</taxon>
    </lineage>
</organism>
<dbReference type="AlphaFoldDB" id="X1JI21"/>
<feature type="non-terminal residue" evidence="1">
    <location>
        <position position="51"/>
    </location>
</feature>
<dbReference type="InterPro" id="IPR014942">
    <property type="entry name" value="AbiEii"/>
</dbReference>
<evidence type="ECO:0000313" key="1">
    <source>
        <dbReference type="EMBL" id="GAH93687.1"/>
    </source>
</evidence>
<name>X1JI21_9ZZZZ</name>
<sequence>MLLATWTGRPHRPTKDLDLLGLGDASAEGLQEIFRDICQAEVEPDGLEFDA</sequence>
<reference evidence="1" key="1">
    <citation type="journal article" date="2014" name="Front. Microbiol.">
        <title>High frequency of phylogenetically diverse reductive dehalogenase-homologous genes in deep subseafloor sedimentary metagenomes.</title>
        <authorList>
            <person name="Kawai M."/>
            <person name="Futagami T."/>
            <person name="Toyoda A."/>
            <person name="Takaki Y."/>
            <person name="Nishi S."/>
            <person name="Hori S."/>
            <person name="Arai W."/>
            <person name="Tsubouchi T."/>
            <person name="Morono Y."/>
            <person name="Uchiyama I."/>
            <person name="Ito T."/>
            <person name="Fujiyama A."/>
            <person name="Inagaki F."/>
            <person name="Takami H."/>
        </authorList>
    </citation>
    <scope>NUCLEOTIDE SEQUENCE</scope>
    <source>
        <strain evidence="1">Expedition CK06-06</strain>
    </source>
</reference>